<dbReference type="Pfam" id="PF00950">
    <property type="entry name" value="ABC-3"/>
    <property type="match status" value="1"/>
</dbReference>
<sequence length="302" mass="31399">MTGAESSVLMHTALGSQAWLGPFVEFGFMRHALLGCAMLAVSAAPVGVFLMLRRMSLTGDAMAHAILPGAAIGYLIAGLSLGAMTVGGVVAGLVVAVGSGLVARNTVLREDSSLAALYLLSLALGVLIVSTRGNSVDLLHVLFGSVLALDNAALGLLGGISLVTLVTLRVLYRPLVLECLDPGFLRGTSRWSPVAHYGFLALLVINLVAGFHALGTLMSVGMMVLPSATARFWVRCIGPLLLTAVMLALLACVAGLLISYHADWPTGPVIVLSLGAAYLFSMVFAPHGLLRHQRPASLHLKA</sequence>
<evidence type="ECO:0000256" key="5">
    <source>
        <dbReference type="ARBA" id="ARBA00023136"/>
    </source>
</evidence>
<reference evidence="8 9" key="1">
    <citation type="submission" date="2023-07" db="EMBL/GenBank/DDBJ databases">
        <title>Sorghum-associated microbial communities from plants grown in Nebraska, USA.</title>
        <authorList>
            <person name="Schachtman D."/>
        </authorList>
    </citation>
    <scope>NUCLEOTIDE SEQUENCE [LARGE SCALE GENOMIC DNA]</scope>
    <source>
        <strain evidence="8 9">4249</strain>
    </source>
</reference>
<keyword evidence="4 7" id="KW-1133">Transmembrane helix</keyword>
<proteinExistence type="inferred from homology"/>
<dbReference type="InterPro" id="IPR001626">
    <property type="entry name" value="ABC_TroCD"/>
</dbReference>
<feature type="transmembrane region" description="Helical" evidence="7">
    <location>
        <begin position="270"/>
        <end position="290"/>
    </location>
</feature>
<feature type="transmembrane region" description="Helical" evidence="7">
    <location>
        <begin position="32"/>
        <end position="52"/>
    </location>
</feature>
<feature type="transmembrane region" description="Helical" evidence="7">
    <location>
        <begin position="152"/>
        <end position="172"/>
    </location>
</feature>
<evidence type="ECO:0000256" key="4">
    <source>
        <dbReference type="ARBA" id="ARBA00022989"/>
    </source>
</evidence>
<evidence type="ECO:0000313" key="9">
    <source>
        <dbReference type="Proteomes" id="UP001265700"/>
    </source>
</evidence>
<dbReference type="RefSeq" id="WP_310310770.1">
    <property type="nucleotide sequence ID" value="NZ_JAVDWU010000001.1"/>
</dbReference>
<keyword evidence="5 7" id="KW-0472">Membrane</keyword>
<evidence type="ECO:0000256" key="3">
    <source>
        <dbReference type="ARBA" id="ARBA00022692"/>
    </source>
</evidence>
<comment type="subcellular location">
    <subcellularLocation>
        <location evidence="6">Cell membrane</location>
        <topology evidence="6">Multi-pass membrane protein</topology>
    </subcellularLocation>
    <subcellularLocation>
        <location evidence="1">Membrane</location>
        <topology evidence="1">Multi-pass membrane protein</topology>
    </subcellularLocation>
</comment>
<dbReference type="Proteomes" id="UP001265700">
    <property type="component" value="Unassembled WGS sequence"/>
</dbReference>
<evidence type="ECO:0000256" key="2">
    <source>
        <dbReference type="ARBA" id="ARBA00008034"/>
    </source>
</evidence>
<evidence type="ECO:0000313" key="8">
    <source>
        <dbReference type="EMBL" id="MDR7148337.1"/>
    </source>
</evidence>
<dbReference type="EMBL" id="JAVDWU010000001">
    <property type="protein sequence ID" value="MDR7148337.1"/>
    <property type="molecule type" value="Genomic_DNA"/>
</dbReference>
<comment type="caution">
    <text evidence="8">The sequence shown here is derived from an EMBL/GenBank/DDBJ whole genome shotgun (WGS) entry which is preliminary data.</text>
</comment>
<keyword evidence="9" id="KW-1185">Reference proteome</keyword>
<feature type="transmembrane region" description="Helical" evidence="7">
    <location>
        <begin position="72"/>
        <end position="102"/>
    </location>
</feature>
<name>A0ABU1WH50_9BURK</name>
<protein>
    <submittedName>
        <fullName evidence="8">Zinc/manganese transport system permease protein</fullName>
    </submittedName>
</protein>
<evidence type="ECO:0000256" key="7">
    <source>
        <dbReference type="SAM" id="Phobius"/>
    </source>
</evidence>
<dbReference type="SUPFAM" id="SSF81345">
    <property type="entry name" value="ABC transporter involved in vitamin B12 uptake, BtuC"/>
    <property type="match status" value="1"/>
</dbReference>
<dbReference type="PANTHER" id="PTHR30477">
    <property type="entry name" value="ABC-TRANSPORTER METAL-BINDING PROTEIN"/>
    <property type="match status" value="1"/>
</dbReference>
<comment type="similarity">
    <text evidence="2 6">Belongs to the ABC-3 integral membrane protein family.</text>
</comment>
<dbReference type="PANTHER" id="PTHR30477:SF13">
    <property type="entry name" value="IRON TRANSPORT SYSTEM MEMBRANE PROTEIN HI_0360-RELATED"/>
    <property type="match status" value="1"/>
</dbReference>
<evidence type="ECO:0000256" key="1">
    <source>
        <dbReference type="ARBA" id="ARBA00004141"/>
    </source>
</evidence>
<evidence type="ECO:0000256" key="6">
    <source>
        <dbReference type="RuleBase" id="RU003943"/>
    </source>
</evidence>
<accession>A0ABU1WH50</accession>
<gene>
    <name evidence="8" type="ORF">J2W49_000265</name>
</gene>
<organism evidence="8 9">
    <name type="scientific">Hydrogenophaga palleronii</name>
    <dbReference type="NCBI Taxonomy" id="65655"/>
    <lineage>
        <taxon>Bacteria</taxon>
        <taxon>Pseudomonadati</taxon>
        <taxon>Pseudomonadota</taxon>
        <taxon>Betaproteobacteria</taxon>
        <taxon>Burkholderiales</taxon>
        <taxon>Comamonadaceae</taxon>
        <taxon>Hydrogenophaga</taxon>
    </lineage>
</organism>
<feature type="transmembrane region" description="Helical" evidence="7">
    <location>
        <begin position="232"/>
        <end position="258"/>
    </location>
</feature>
<keyword evidence="3 6" id="KW-0812">Transmembrane</keyword>
<feature type="transmembrane region" description="Helical" evidence="7">
    <location>
        <begin position="194"/>
        <end position="220"/>
    </location>
</feature>
<keyword evidence="6" id="KW-0813">Transport</keyword>
<feature type="transmembrane region" description="Helical" evidence="7">
    <location>
        <begin position="114"/>
        <end position="131"/>
    </location>
</feature>
<dbReference type="InterPro" id="IPR037294">
    <property type="entry name" value="ABC_BtuC-like"/>
</dbReference>